<accession>A0A0U3BJJ8</accession>
<feature type="non-terminal residue" evidence="1">
    <location>
        <position position="54"/>
    </location>
</feature>
<reference evidence="1" key="1">
    <citation type="submission" date="2015-07" db="EMBL/GenBank/DDBJ databases">
        <authorList>
            <person name="Cajimat M.N.B."/>
            <person name="Milazzo M.L."/>
            <person name="Fulhorst C.F."/>
        </authorList>
    </citation>
    <scope>NUCLEOTIDE SEQUENCE</scope>
    <source>
        <strain evidence="1">C58</strain>
    </source>
</reference>
<name>A0A0U3BJJ8_STRLW</name>
<protein>
    <submittedName>
        <fullName evidence="1">Uncharacterized protein</fullName>
    </submittedName>
</protein>
<sequence>MASAMPGSTRCSGTTARCAANVRRQPPEYGRPVGAQYRGYGYVPVPCLSGGSLM</sequence>
<dbReference type="EMBL" id="KT305743">
    <property type="protein sequence ID" value="ALT06557.1"/>
    <property type="molecule type" value="Genomic_DNA"/>
</dbReference>
<dbReference type="AlphaFoldDB" id="A0A0U3BJJ8"/>
<proteinExistence type="predicted"/>
<evidence type="ECO:0000313" key="1">
    <source>
        <dbReference type="EMBL" id="ALT06557.1"/>
    </source>
</evidence>
<organism evidence="1">
    <name type="scientific">Streptomyces leeuwenhoekii</name>
    <dbReference type="NCBI Taxonomy" id="1437453"/>
    <lineage>
        <taxon>Bacteria</taxon>
        <taxon>Bacillati</taxon>
        <taxon>Actinomycetota</taxon>
        <taxon>Actinomycetes</taxon>
        <taxon>Kitasatosporales</taxon>
        <taxon>Streptomycetaceae</taxon>
        <taxon>Streptomyces</taxon>
    </lineage>
</organism>